<proteinExistence type="predicted"/>
<dbReference type="Pfam" id="PF13231">
    <property type="entry name" value="PMT_2"/>
    <property type="match status" value="1"/>
</dbReference>
<gene>
    <name evidence="12" type="ORF">OM076_12280</name>
</gene>
<keyword evidence="4" id="KW-0808">Transferase</keyword>
<keyword evidence="2" id="KW-1003">Cell membrane</keyword>
<feature type="transmembrane region" description="Helical" evidence="9">
    <location>
        <begin position="430"/>
        <end position="449"/>
    </location>
</feature>
<feature type="domain" description="Glycosyltransferase RgtA/B/C/D-like" evidence="10">
    <location>
        <begin position="82"/>
        <end position="220"/>
    </location>
</feature>
<feature type="transmembrane region" description="Helical" evidence="9">
    <location>
        <begin position="456"/>
        <end position="475"/>
    </location>
</feature>
<dbReference type="GO" id="GO:0009103">
    <property type="term" value="P:lipopolysaccharide biosynthetic process"/>
    <property type="evidence" value="ECO:0007669"/>
    <property type="project" value="UniProtKB-ARBA"/>
</dbReference>
<accession>A0A9X3MSY2</accession>
<feature type="region of interest" description="Disordered" evidence="8">
    <location>
        <begin position="498"/>
        <end position="591"/>
    </location>
</feature>
<comment type="caution">
    <text evidence="12">The sequence shown here is derived from an EMBL/GenBank/DDBJ whole genome shotgun (WGS) entry which is preliminary data.</text>
</comment>
<reference evidence="12" key="1">
    <citation type="submission" date="2022-10" db="EMBL/GenBank/DDBJ databases">
        <title>The WGS of Solirubrobacter ginsenosidimutans DSM 21036.</title>
        <authorList>
            <person name="Jiang Z."/>
        </authorList>
    </citation>
    <scope>NUCLEOTIDE SEQUENCE</scope>
    <source>
        <strain evidence="12">DSM 21036</strain>
    </source>
</reference>
<dbReference type="GO" id="GO:0005886">
    <property type="term" value="C:plasma membrane"/>
    <property type="evidence" value="ECO:0007669"/>
    <property type="project" value="UniProtKB-SubCell"/>
</dbReference>
<feature type="transmembrane region" description="Helical" evidence="9">
    <location>
        <begin position="349"/>
        <end position="368"/>
    </location>
</feature>
<evidence type="ECO:0000256" key="6">
    <source>
        <dbReference type="ARBA" id="ARBA00022989"/>
    </source>
</evidence>
<dbReference type="Pfam" id="PF24878">
    <property type="entry name" value="YkcB_C"/>
    <property type="match status" value="1"/>
</dbReference>
<name>A0A9X3MSY2_9ACTN</name>
<evidence type="ECO:0000256" key="4">
    <source>
        <dbReference type="ARBA" id="ARBA00022679"/>
    </source>
</evidence>
<feature type="transmembrane region" description="Helical" evidence="9">
    <location>
        <begin position="222"/>
        <end position="243"/>
    </location>
</feature>
<feature type="transmembrane region" description="Helical" evidence="9">
    <location>
        <begin position="197"/>
        <end position="215"/>
    </location>
</feature>
<evidence type="ECO:0000256" key="7">
    <source>
        <dbReference type="ARBA" id="ARBA00023136"/>
    </source>
</evidence>
<evidence type="ECO:0000259" key="10">
    <source>
        <dbReference type="Pfam" id="PF13231"/>
    </source>
</evidence>
<dbReference type="InterPro" id="IPR050297">
    <property type="entry name" value="LipidA_mod_glycosyltrf_83"/>
</dbReference>
<dbReference type="AlphaFoldDB" id="A0A9X3MSY2"/>
<feature type="transmembrane region" description="Helical" evidence="9">
    <location>
        <begin position="157"/>
        <end position="174"/>
    </location>
</feature>
<keyword evidence="6 9" id="KW-1133">Transmembrane helix</keyword>
<feature type="transmembrane region" description="Helical" evidence="9">
    <location>
        <begin position="131"/>
        <end position="150"/>
    </location>
</feature>
<feature type="transmembrane region" description="Helical" evidence="9">
    <location>
        <begin position="93"/>
        <end position="119"/>
    </location>
</feature>
<evidence type="ECO:0000313" key="13">
    <source>
        <dbReference type="Proteomes" id="UP001149140"/>
    </source>
</evidence>
<evidence type="ECO:0000313" key="12">
    <source>
        <dbReference type="EMBL" id="MDA0161047.1"/>
    </source>
</evidence>
<keyword evidence="5 9" id="KW-0812">Transmembrane</keyword>
<dbReference type="PANTHER" id="PTHR33908:SF3">
    <property type="entry name" value="UNDECAPRENYL PHOSPHATE-ALPHA-4-AMINO-4-DEOXY-L-ARABINOSE ARABINOSYL TRANSFERASE"/>
    <property type="match status" value="1"/>
</dbReference>
<dbReference type="EMBL" id="JAPDOD010000008">
    <property type="protein sequence ID" value="MDA0161047.1"/>
    <property type="molecule type" value="Genomic_DNA"/>
</dbReference>
<evidence type="ECO:0000259" key="11">
    <source>
        <dbReference type="Pfam" id="PF24878"/>
    </source>
</evidence>
<evidence type="ECO:0000256" key="9">
    <source>
        <dbReference type="SAM" id="Phobius"/>
    </source>
</evidence>
<comment type="subcellular location">
    <subcellularLocation>
        <location evidence="1">Cell membrane</location>
        <topology evidence="1">Multi-pass membrane protein</topology>
    </subcellularLocation>
</comment>
<dbReference type="GO" id="GO:0016763">
    <property type="term" value="F:pentosyltransferase activity"/>
    <property type="evidence" value="ECO:0007669"/>
    <property type="project" value="TreeGrafter"/>
</dbReference>
<feature type="domain" description="Putative mannosyltransferase YkcA/B-like C-terminal" evidence="11">
    <location>
        <begin position="623"/>
        <end position="682"/>
    </location>
</feature>
<evidence type="ECO:0000256" key="2">
    <source>
        <dbReference type="ARBA" id="ARBA00022475"/>
    </source>
</evidence>
<feature type="compositionally biased region" description="Gly residues" evidence="8">
    <location>
        <begin position="498"/>
        <end position="518"/>
    </location>
</feature>
<feature type="compositionally biased region" description="Low complexity" evidence="8">
    <location>
        <begin position="536"/>
        <end position="548"/>
    </location>
</feature>
<dbReference type="GO" id="GO:0010041">
    <property type="term" value="P:response to iron(III) ion"/>
    <property type="evidence" value="ECO:0007669"/>
    <property type="project" value="TreeGrafter"/>
</dbReference>
<dbReference type="InterPro" id="IPR056785">
    <property type="entry name" value="YkcA/B-like_C"/>
</dbReference>
<evidence type="ECO:0000256" key="1">
    <source>
        <dbReference type="ARBA" id="ARBA00004651"/>
    </source>
</evidence>
<evidence type="ECO:0000256" key="5">
    <source>
        <dbReference type="ARBA" id="ARBA00022692"/>
    </source>
</evidence>
<keyword evidence="7 9" id="KW-0472">Membrane</keyword>
<keyword evidence="13" id="KW-1185">Reference proteome</keyword>
<keyword evidence="3" id="KW-0328">Glycosyltransferase</keyword>
<dbReference type="InterPro" id="IPR038731">
    <property type="entry name" value="RgtA/B/C-like"/>
</dbReference>
<dbReference type="Proteomes" id="UP001149140">
    <property type="component" value="Unassembled WGS sequence"/>
</dbReference>
<sequence>MSATTHDGLRVPARPRVRGRAVALPRPEVAALLVLAGALNLWALSRNGWANDYYAGAVRSMAGSWHAFLYGSLDAGGVMTVDKPPMALWVQALSVRVFGFNSWAMLVPQALMGVASVWLVYDLVARRFGRAGGFIAGAVLALTPIAVAVSRHNNPDALLILCVVGALWAVVRALEDGRVRWMVLAGALVGFGFETKMAAALLVVPALAVAWLWAAPRNRVRGLLGGGLALIVAGGAWPLLVALTPASSRPWISGTSDNSIWSLIVNYNGLGRLDGQAGGPQGMAGGGGPGGGGGGFGGGNGLFGGDPGVLRLLNSALGGQAGWLLGFALVAGVALVVSSRLSRRDPVTGWVLAVGGVALTAAVAFSSAKGIFHPYYVSELAPFAAALVGAGAVRFTQGDRLARIAGPLAIAGAVLTELKVLGDNSGSLSWVPPVLVVVGVLGAGAVAFGPDARTRNAGIAGALAALLIAPATWSIQTLGHATNGTFPAGGPATAGVGFGGPGGGGGGFRGRGGFGGGNFTPPAGANTPPGAGGIDPGMTGTAPGASGTAPGGAGSAPGANGTAPGGTGTNGIAPGAGGTTPGANGFGGRGGFGGPGGGGGAFGGNSASLTSALAYIKANGGGTLAVSSQSTAAAAIIASDADVAGIGGFSGRESAVTPAWLASEVQLGKIRWVLADDSGGGGLRNDGRTGSTTAMAAVQSACKSVNADGVTLYDCAGQSAALAAAG</sequence>
<evidence type="ECO:0000256" key="8">
    <source>
        <dbReference type="SAM" id="MobiDB-lite"/>
    </source>
</evidence>
<protein>
    <submittedName>
        <fullName evidence="12">Glycosyltransferase family 39 protein</fullName>
    </submittedName>
</protein>
<evidence type="ECO:0000256" key="3">
    <source>
        <dbReference type="ARBA" id="ARBA00022676"/>
    </source>
</evidence>
<dbReference type="RefSeq" id="WP_270040202.1">
    <property type="nucleotide sequence ID" value="NZ_JAPDOD010000008.1"/>
</dbReference>
<dbReference type="PANTHER" id="PTHR33908">
    <property type="entry name" value="MANNOSYLTRANSFERASE YKCB-RELATED"/>
    <property type="match status" value="1"/>
</dbReference>
<feature type="compositionally biased region" description="Gly residues" evidence="8">
    <location>
        <begin position="563"/>
        <end position="591"/>
    </location>
</feature>
<organism evidence="12 13">
    <name type="scientific">Solirubrobacter ginsenosidimutans</name>
    <dbReference type="NCBI Taxonomy" id="490573"/>
    <lineage>
        <taxon>Bacteria</taxon>
        <taxon>Bacillati</taxon>
        <taxon>Actinomycetota</taxon>
        <taxon>Thermoleophilia</taxon>
        <taxon>Solirubrobacterales</taxon>
        <taxon>Solirubrobacteraceae</taxon>
        <taxon>Solirubrobacter</taxon>
    </lineage>
</organism>
<feature type="transmembrane region" description="Helical" evidence="9">
    <location>
        <begin position="317"/>
        <end position="337"/>
    </location>
</feature>
<feature type="compositionally biased region" description="Low complexity" evidence="8">
    <location>
        <begin position="519"/>
        <end position="529"/>
    </location>
</feature>